<dbReference type="EMBL" id="JABCKI010000216">
    <property type="protein sequence ID" value="KAG5651649.1"/>
    <property type="molecule type" value="Genomic_DNA"/>
</dbReference>
<reference evidence="1" key="1">
    <citation type="submission" date="2021-02" db="EMBL/GenBank/DDBJ databases">
        <authorList>
            <person name="Nieuwenhuis M."/>
            <person name="Van De Peppel L.J.J."/>
        </authorList>
    </citation>
    <scope>NUCLEOTIDE SEQUENCE</scope>
    <source>
        <strain evidence="1">D49</strain>
    </source>
</reference>
<gene>
    <name evidence="1" type="ORF">H0H81_007959</name>
</gene>
<organism evidence="1 2">
    <name type="scientific">Sphagnurus paluster</name>
    <dbReference type="NCBI Taxonomy" id="117069"/>
    <lineage>
        <taxon>Eukaryota</taxon>
        <taxon>Fungi</taxon>
        <taxon>Dikarya</taxon>
        <taxon>Basidiomycota</taxon>
        <taxon>Agaricomycotina</taxon>
        <taxon>Agaricomycetes</taxon>
        <taxon>Agaricomycetidae</taxon>
        <taxon>Agaricales</taxon>
        <taxon>Tricholomatineae</taxon>
        <taxon>Lyophyllaceae</taxon>
        <taxon>Sphagnurus</taxon>
    </lineage>
</organism>
<evidence type="ECO:0000313" key="2">
    <source>
        <dbReference type="Proteomes" id="UP000717328"/>
    </source>
</evidence>
<dbReference type="Proteomes" id="UP000717328">
    <property type="component" value="Unassembled WGS sequence"/>
</dbReference>
<dbReference type="OrthoDB" id="2937383at2759"/>
<comment type="caution">
    <text evidence="1">The sequence shown here is derived from an EMBL/GenBank/DDBJ whole genome shotgun (WGS) entry which is preliminary data.</text>
</comment>
<dbReference type="AlphaFoldDB" id="A0A9P7GKV2"/>
<proteinExistence type="predicted"/>
<name>A0A9P7GKV2_9AGAR</name>
<keyword evidence="2" id="KW-1185">Reference proteome</keyword>
<reference evidence="1" key="2">
    <citation type="submission" date="2021-10" db="EMBL/GenBank/DDBJ databases">
        <title>Phylogenomics reveals ancestral predisposition of the termite-cultivated fungus Termitomyces towards a domesticated lifestyle.</title>
        <authorList>
            <person name="Auxier B."/>
            <person name="Grum-Grzhimaylo A."/>
            <person name="Cardenas M.E."/>
            <person name="Lodge J.D."/>
            <person name="Laessoe T."/>
            <person name="Pedersen O."/>
            <person name="Smith M.E."/>
            <person name="Kuyper T.W."/>
            <person name="Franco-Molano E.A."/>
            <person name="Baroni T.J."/>
            <person name="Aanen D.K."/>
        </authorList>
    </citation>
    <scope>NUCLEOTIDE SEQUENCE</scope>
    <source>
        <strain evidence="1">D49</strain>
    </source>
</reference>
<sequence>MPQGFPFKRTHDCRRGVAYSSYESFDFLEDLAPSSSRQQYRANISFRRASPRDRLPYFTWQAHLSSPDGYFRKEQHPAAHVQIHHSVENVKAFWNTLRDDPSVIMRALALSLELGALVTIDRAEPSSNTIIYNIIRTNGARPEPYLVVRH</sequence>
<accession>A0A9P7GKV2</accession>
<evidence type="ECO:0000313" key="1">
    <source>
        <dbReference type="EMBL" id="KAG5651649.1"/>
    </source>
</evidence>
<protein>
    <submittedName>
        <fullName evidence="1">Uncharacterized protein</fullName>
    </submittedName>
</protein>